<reference evidence="2" key="1">
    <citation type="journal article" date="2023" name="Front. Plant Sci.">
        <title>Chromosomal-level genome assembly of Melastoma candidum provides insights into trichome evolution.</title>
        <authorList>
            <person name="Zhong Y."/>
            <person name="Wu W."/>
            <person name="Sun C."/>
            <person name="Zou P."/>
            <person name="Liu Y."/>
            <person name="Dai S."/>
            <person name="Zhou R."/>
        </authorList>
    </citation>
    <scope>NUCLEOTIDE SEQUENCE [LARGE SCALE GENOMIC DNA]</scope>
</reference>
<organism evidence="1 2">
    <name type="scientific">Melastoma candidum</name>
    <dbReference type="NCBI Taxonomy" id="119954"/>
    <lineage>
        <taxon>Eukaryota</taxon>
        <taxon>Viridiplantae</taxon>
        <taxon>Streptophyta</taxon>
        <taxon>Embryophyta</taxon>
        <taxon>Tracheophyta</taxon>
        <taxon>Spermatophyta</taxon>
        <taxon>Magnoliopsida</taxon>
        <taxon>eudicotyledons</taxon>
        <taxon>Gunneridae</taxon>
        <taxon>Pentapetalae</taxon>
        <taxon>rosids</taxon>
        <taxon>malvids</taxon>
        <taxon>Myrtales</taxon>
        <taxon>Melastomataceae</taxon>
        <taxon>Melastomatoideae</taxon>
        <taxon>Melastomateae</taxon>
        <taxon>Melastoma</taxon>
    </lineage>
</organism>
<comment type="caution">
    <text evidence="1">The sequence shown here is derived from an EMBL/GenBank/DDBJ whole genome shotgun (WGS) entry which is preliminary data.</text>
</comment>
<protein>
    <submittedName>
        <fullName evidence="1">Uncharacterized protein</fullName>
    </submittedName>
</protein>
<dbReference type="Proteomes" id="UP001057402">
    <property type="component" value="Chromosome 6"/>
</dbReference>
<accession>A0ACB9QL54</accession>
<name>A0ACB9QL54_9MYRT</name>
<evidence type="ECO:0000313" key="2">
    <source>
        <dbReference type="Proteomes" id="UP001057402"/>
    </source>
</evidence>
<proteinExistence type="predicted"/>
<gene>
    <name evidence="1" type="ORF">MLD38_022097</name>
</gene>
<dbReference type="EMBL" id="CM042885">
    <property type="protein sequence ID" value="KAI4366187.1"/>
    <property type="molecule type" value="Genomic_DNA"/>
</dbReference>
<sequence length="190" mass="21287">MPLKLINPTPVITQPTRMWRRFNIAHLDPPPRDLIREAQPCRAGATDHKRLPPVEIEPQKALLEILQELELILRLQVEEAPEFAGVPGLESSLSILPIGLPKDEVRDDPGRERQDLIGGGKALEGKQEFETRVSSSKFAVRNEFSKNRNPLIRTINMEIVCELTVGSKLEKIGLHTFASKSGKQSPFGEE</sequence>
<keyword evidence="2" id="KW-1185">Reference proteome</keyword>
<evidence type="ECO:0000313" key="1">
    <source>
        <dbReference type="EMBL" id="KAI4366187.1"/>
    </source>
</evidence>